<feature type="region of interest" description="Disordered" evidence="1">
    <location>
        <begin position="224"/>
        <end position="276"/>
    </location>
</feature>
<feature type="domain" description="Glycine zipper 2TM" evidence="2">
    <location>
        <begin position="185"/>
        <end position="221"/>
    </location>
</feature>
<dbReference type="Proteomes" id="UP001610444">
    <property type="component" value="Unassembled WGS sequence"/>
</dbReference>
<feature type="compositionally biased region" description="Basic residues" evidence="1">
    <location>
        <begin position="231"/>
        <end position="266"/>
    </location>
</feature>
<dbReference type="GeneID" id="98155662"/>
<feature type="compositionally biased region" description="Basic and acidic residues" evidence="1">
    <location>
        <begin position="267"/>
        <end position="276"/>
    </location>
</feature>
<dbReference type="Pfam" id="PF05433">
    <property type="entry name" value="Rick_17kDa_Anti"/>
    <property type="match status" value="1"/>
</dbReference>
<feature type="compositionally biased region" description="Basic and acidic residues" evidence="1">
    <location>
        <begin position="163"/>
        <end position="172"/>
    </location>
</feature>
<evidence type="ECO:0000259" key="2">
    <source>
        <dbReference type="Pfam" id="PF05433"/>
    </source>
</evidence>
<dbReference type="EMBL" id="JBFXLR010000027">
    <property type="protein sequence ID" value="KAL2848016.1"/>
    <property type="molecule type" value="Genomic_DNA"/>
</dbReference>
<evidence type="ECO:0000313" key="4">
    <source>
        <dbReference type="Proteomes" id="UP001610444"/>
    </source>
</evidence>
<evidence type="ECO:0000256" key="1">
    <source>
        <dbReference type="SAM" id="MobiDB-lite"/>
    </source>
</evidence>
<reference evidence="3 4" key="1">
    <citation type="submission" date="2024-07" db="EMBL/GenBank/DDBJ databases">
        <title>Section-level genome sequencing and comparative genomics of Aspergillus sections Usti and Cavernicolus.</title>
        <authorList>
            <consortium name="Lawrence Berkeley National Laboratory"/>
            <person name="Nybo J.L."/>
            <person name="Vesth T.C."/>
            <person name="Theobald S."/>
            <person name="Frisvad J.C."/>
            <person name="Larsen T.O."/>
            <person name="Kjaerboelling I."/>
            <person name="Rothschild-Mancinelli K."/>
            <person name="Lyhne E.K."/>
            <person name="Kogle M.E."/>
            <person name="Barry K."/>
            <person name="Clum A."/>
            <person name="Na H."/>
            <person name="Ledsgaard L."/>
            <person name="Lin J."/>
            <person name="Lipzen A."/>
            <person name="Kuo A."/>
            <person name="Riley R."/>
            <person name="Mondo S."/>
            <person name="LaButti K."/>
            <person name="Haridas S."/>
            <person name="Pangalinan J."/>
            <person name="Salamov A.A."/>
            <person name="Simmons B.A."/>
            <person name="Magnuson J.K."/>
            <person name="Chen J."/>
            <person name="Drula E."/>
            <person name="Henrissat B."/>
            <person name="Wiebenga A."/>
            <person name="Lubbers R.J."/>
            <person name="Gomes A.C."/>
            <person name="Macurrencykelacurrency M.R."/>
            <person name="Stajich J."/>
            <person name="Grigoriev I.V."/>
            <person name="Mortensen U.H."/>
            <person name="De vries R.P."/>
            <person name="Baker S.E."/>
            <person name="Andersen M.R."/>
        </authorList>
    </citation>
    <scope>NUCLEOTIDE SEQUENCE [LARGE SCALE GENOMIC DNA]</scope>
    <source>
        <strain evidence="3 4">CBS 756.74</strain>
    </source>
</reference>
<organism evidence="3 4">
    <name type="scientific">Aspergillus pseudodeflectus</name>
    <dbReference type="NCBI Taxonomy" id="176178"/>
    <lineage>
        <taxon>Eukaryota</taxon>
        <taxon>Fungi</taxon>
        <taxon>Dikarya</taxon>
        <taxon>Ascomycota</taxon>
        <taxon>Pezizomycotina</taxon>
        <taxon>Eurotiomycetes</taxon>
        <taxon>Eurotiomycetidae</taxon>
        <taxon>Eurotiales</taxon>
        <taxon>Aspergillaceae</taxon>
        <taxon>Aspergillus</taxon>
        <taxon>Aspergillus subgen. Nidulantes</taxon>
    </lineage>
</organism>
<dbReference type="PANTHER" id="PTHR37014:SF9">
    <property type="entry name" value="CONSERVED HISTIDINE-RICH PROTEIN (AFU_ORTHOLOGUE AFUA_1G11910)"/>
    <property type="match status" value="1"/>
</dbReference>
<proteinExistence type="predicted"/>
<dbReference type="PANTHER" id="PTHR37014">
    <property type="entry name" value="EXPRESSION LETHALITY PROTEIN HEL10, PUTATIVE (AFU_ORTHOLOGUE AFUA_1G06580)-RELATED"/>
    <property type="match status" value="1"/>
</dbReference>
<name>A0ABR4K6T6_9EURO</name>
<dbReference type="InterPro" id="IPR008816">
    <property type="entry name" value="Gly_zipper_2TM_dom"/>
</dbReference>
<feature type="compositionally biased region" description="Polar residues" evidence="1">
    <location>
        <begin position="81"/>
        <end position="98"/>
    </location>
</feature>
<dbReference type="RefSeq" id="XP_070898061.1">
    <property type="nucleotide sequence ID" value="XM_071040498.1"/>
</dbReference>
<keyword evidence="4" id="KW-1185">Reference proteome</keyword>
<gene>
    <name evidence="3" type="ORF">BJX68DRAFT_239272</name>
</gene>
<comment type="caution">
    <text evidence="3">The sequence shown here is derived from an EMBL/GenBank/DDBJ whole genome shotgun (WGS) entry which is preliminary data.</text>
</comment>
<sequence>MTENIILPFPSSNALTPSVSSILETSSTPQNIPDMSDPYYNQPHSYPSATKGKDAESQYQPPAYGHGHLPHQRQGYPHAQPQYSEHSGHGHSQTQFQYHHQPAEPQDGHLSGQYEYTGSEDYKHDNTLLSPHYEPRSRDYRGSNAEYFEDSSRSHRTTAISSSHERRGREDEISGSGDEGERGIGGTLVGGATGYYLGHRKHHGLLGAIGGALLGNFIEKKVDERREDRHSSHHHGQHHGHYHPARHRSRSPHSHRSRSRHSHRSRSRDSHRSTDS</sequence>
<accession>A0ABR4K6T6</accession>
<evidence type="ECO:0000313" key="3">
    <source>
        <dbReference type="EMBL" id="KAL2848016.1"/>
    </source>
</evidence>
<feature type="region of interest" description="Disordered" evidence="1">
    <location>
        <begin position="1"/>
        <end position="185"/>
    </location>
</feature>
<feature type="compositionally biased region" description="Polar residues" evidence="1">
    <location>
        <begin position="10"/>
        <end position="33"/>
    </location>
</feature>
<protein>
    <recommendedName>
        <fullName evidence="2">Glycine zipper 2TM domain-containing protein</fullName>
    </recommendedName>
</protein>